<evidence type="ECO:0000256" key="1">
    <source>
        <dbReference type="SAM" id="Coils"/>
    </source>
</evidence>
<keyword evidence="2" id="KW-0472">Membrane</keyword>
<feature type="transmembrane region" description="Helical" evidence="2">
    <location>
        <begin position="381"/>
        <end position="414"/>
    </location>
</feature>
<feature type="transmembrane region" description="Helical" evidence="2">
    <location>
        <begin position="434"/>
        <end position="463"/>
    </location>
</feature>
<dbReference type="Proteomes" id="UP000184526">
    <property type="component" value="Unassembled WGS sequence"/>
</dbReference>
<dbReference type="STRING" id="1121306.SAMN02745196_00477"/>
<evidence type="ECO:0000256" key="2">
    <source>
        <dbReference type="SAM" id="Phobius"/>
    </source>
</evidence>
<dbReference type="AlphaFoldDB" id="A0A1M5T949"/>
<dbReference type="PANTHER" id="PTHR37305:SF1">
    <property type="entry name" value="MEMBRANE PROTEIN"/>
    <property type="match status" value="1"/>
</dbReference>
<organism evidence="3 4">
    <name type="scientific">Clostridium collagenovorans DSM 3089</name>
    <dbReference type="NCBI Taxonomy" id="1121306"/>
    <lineage>
        <taxon>Bacteria</taxon>
        <taxon>Bacillati</taxon>
        <taxon>Bacillota</taxon>
        <taxon>Clostridia</taxon>
        <taxon>Eubacteriales</taxon>
        <taxon>Clostridiaceae</taxon>
        <taxon>Clostridium</taxon>
    </lineage>
</organism>
<dbReference type="GO" id="GO:0005886">
    <property type="term" value="C:plasma membrane"/>
    <property type="evidence" value="ECO:0007669"/>
    <property type="project" value="UniProtKB-SubCell"/>
</dbReference>
<dbReference type="Pfam" id="PF12679">
    <property type="entry name" value="ABC2_membrane_2"/>
    <property type="match status" value="1"/>
</dbReference>
<dbReference type="PANTHER" id="PTHR37305">
    <property type="entry name" value="INTEGRAL MEMBRANE PROTEIN-RELATED"/>
    <property type="match status" value="1"/>
</dbReference>
<feature type="transmembrane region" description="Helical" evidence="2">
    <location>
        <begin position="475"/>
        <end position="497"/>
    </location>
</feature>
<evidence type="ECO:0000313" key="4">
    <source>
        <dbReference type="Proteomes" id="UP000184526"/>
    </source>
</evidence>
<dbReference type="OrthoDB" id="2024038at2"/>
<feature type="transmembrane region" description="Helical" evidence="2">
    <location>
        <begin position="530"/>
        <end position="550"/>
    </location>
</feature>
<accession>A0A1M5T949</accession>
<feature type="coiled-coil region" evidence="1">
    <location>
        <begin position="148"/>
        <end position="209"/>
    </location>
</feature>
<dbReference type="GO" id="GO:0140359">
    <property type="term" value="F:ABC-type transporter activity"/>
    <property type="evidence" value="ECO:0007669"/>
    <property type="project" value="InterPro"/>
</dbReference>
<proteinExistence type="predicted"/>
<dbReference type="EMBL" id="FQXP01000003">
    <property type="protein sequence ID" value="SHH47140.1"/>
    <property type="molecule type" value="Genomic_DNA"/>
</dbReference>
<feature type="coiled-coil region" evidence="1">
    <location>
        <begin position="53"/>
        <end position="90"/>
    </location>
</feature>
<name>A0A1M5T949_9CLOT</name>
<keyword evidence="2" id="KW-1133">Transmembrane helix</keyword>
<keyword evidence="1" id="KW-0175">Coiled coil</keyword>
<keyword evidence="4" id="KW-1185">Reference proteome</keyword>
<dbReference type="RefSeq" id="WP_072829675.1">
    <property type="nucleotide sequence ID" value="NZ_FQXP01000003.1"/>
</dbReference>
<keyword evidence="2" id="KW-0812">Transmembrane</keyword>
<evidence type="ECO:0000313" key="3">
    <source>
        <dbReference type="EMBL" id="SHH47140.1"/>
    </source>
</evidence>
<sequence>MSKFKNLMRNEFTKQYKKISIVVLTALLLLFAVCMPFLFKYMENREFSSNYHLDNYRHQISFYESEISSLKSKTDNLSKLNLKFNELNVKYNNFLIDNDINYNNWRSEVADAAFTKENMAFAINALIEKHSVSDITKFVYLAQPEELMELSQLSNEELKAKKSEFEKDSNRLYENIKNNDYKSYLKTSADSYNKTLGDLKTSLKSAEDELKKDPKNSSLARNVETTKNQVSMQEELIKIIKFRQDHDVSPDRNDWRDATLSNIVYCSSAKYELPALEEEFKSNYAYEIQNGLTYEKYLENHKNRVQKNKEQIELNWYSLNNNMPQLGFAKDAKNTINSIYIIYVSAVVFLCVMIAGNIVSSEYSKGTIRLLILRPVCRWKLLLSKLLLVLLSGYVLLFLCVALTTLSSGIAYGFNSLSTPILSYANNAIVEQSFFSYFMPTLLFASISLIFAISLSFAISTIVKNTALAVGGTMFLYLAGLPISVFMAQFKVTWIAYTPLPYINLSSVLPGSYTVSSFAQNYGIDLLPNVGAIELVVLSIIFILTSFIVFNKQDVKN</sequence>
<protein>
    <submittedName>
        <fullName evidence="3">ABC-2 type transport system permease protein</fullName>
    </submittedName>
</protein>
<feature type="transmembrane region" description="Helical" evidence="2">
    <location>
        <begin position="340"/>
        <end position="360"/>
    </location>
</feature>
<feature type="transmembrane region" description="Helical" evidence="2">
    <location>
        <begin position="21"/>
        <end position="39"/>
    </location>
</feature>
<reference evidence="3 4" key="1">
    <citation type="submission" date="2016-11" db="EMBL/GenBank/DDBJ databases">
        <authorList>
            <person name="Jaros S."/>
            <person name="Januszkiewicz K."/>
            <person name="Wedrychowicz H."/>
        </authorList>
    </citation>
    <scope>NUCLEOTIDE SEQUENCE [LARGE SCALE GENOMIC DNA]</scope>
    <source>
        <strain evidence="3 4">DSM 3089</strain>
    </source>
</reference>
<gene>
    <name evidence="3" type="ORF">SAMN02745196_00477</name>
</gene>